<comment type="caution">
    <text evidence="1">The sequence shown here is derived from an EMBL/GenBank/DDBJ whole genome shotgun (WGS) entry which is preliminary data.</text>
</comment>
<dbReference type="Gene3D" id="3.40.50.150">
    <property type="entry name" value="Vaccinia Virus protein VP39"/>
    <property type="match status" value="1"/>
</dbReference>
<name>A0ABN9PE18_9DINO</name>
<feature type="non-terminal residue" evidence="1">
    <location>
        <position position="159"/>
    </location>
</feature>
<accession>A0ABN9PE18</accession>
<reference evidence="1" key="1">
    <citation type="submission" date="2023-10" db="EMBL/GenBank/DDBJ databases">
        <authorList>
            <person name="Chen Y."/>
            <person name="Shah S."/>
            <person name="Dougan E. K."/>
            <person name="Thang M."/>
            <person name="Chan C."/>
        </authorList>
    </citation>
    <scope>NUCLEOTIDE SEQUENCE [LARGE SCALE GENOMIC DNA]</scope>
</reference>
<evidence type="ECO:0000313" key="2">
    <source>
        <dbReference type="Proteomes" id="UP001189429"/>
    </source>
</evidence>
<dbReference type="EMBL" id="CAUYUJ010000280">
    <property type="protein sequence ID" value="CAK0789665.1"/>
    <property type="molecule type" value="Genomic_DNA"/>
</dbReference>
<proteinExistence type="predicted"/>
<evidence type="ECO:0000313" key="1">
    <source>
        <dbReference type="EMBL" id="CAK0789665.1"/>
    </source>
</evidence>
<sequence>MADHVLLSLGFCHPGAGCRLASVPAGRVAPVELVLIRARLGDFPVGLDPLEVTAVDLVPAAPSVLQANFLEVPLRDGIGAALLEPSDPRRCAALPLGHFDGALLSNVLRAMPRRRDQRLAIARAARTLRVGGVLVIADLTKFRSLLSPRALRSWGLSQT</sequence>
<gene>
    <name evidence="1" type="ORF">PCOR1329_LOCUS1171</name>
</gene>
<protein>
    <submittedName>
        <fullName evidence="1">Uncharacterized protein</fullName>
    </submittedName>
</protein>
<organism evidence="1 2">
    <name type="scientific">Prorocentrum cordatum</name>
    <dbReference type="NCBI Taxonomy" id="2364126"/>
    <lineage>
        <taxon>Eukaryota</taxon>
        <taxon>Sar</taxon>
        <taxon>Alveolata</taxon>
        <taxon>Dinophyceae</taxon>
        <taxon>Prorocentrales</taxon>
        <taxon>Prorocentraceae</taxon>
        <taxon>Prorocentrum</taxon>
    </lineage>
</organism>
<dbReference type="Proteomes" id="UP001189429">
    <property type="component" value="Unassembled WGS sequence"/>
</dbReference>
<dbReference type="InterPro" id="IPR029063">
    <property type="entry name" value="SAM-dependent_MTases_sf"/>
</dbReference>
<keyword evidence="2" id="KW-1185">Reference proteome</keyword>
<dbReference type="SUPFAM" id="SSF53335">
    <property type="entry name" value="S-adenosyl-L-methionine-dependent methyltransferases"/>
    <property type="match status" value="1"/>
</dbReference>